<dbReference type="GO" id="GO:0019236">
    <property type="term" value="P:response to pheromone"/>
    <property type="evidence" value="ECO:0007669"/>
    <property type="project" value="UniProtKB-KW"/>
</dbReference>
<dbReference type="GO" id="GO:0070150">
    <property type="term" value="P:mitochondrial glycyl-tRNA aminoacylation"/>
    <property type="evidence" value="ECO:0007669"/>
    <property type="project" value="TreeGrafter"/>
</dbReference>
<dbReference type="GO" id="GO:2000910">
    <property type="term" value="P:negative regulation of sterol import"/>
    <property type="evidence" value="ECO:0007669"/>
    <property type="project" value="UniProtKB-ARBA"/>
</dbReference>
<keyword evidence="10" id="KW-0436">Ligase</keyword>
<evidence type="ECO:0000256" key="14">
    <source>
        <dbReference type="ARBA" id="ARBA00022840"/>
    </source>
</evidence>
<evidence type="ECO:0000256" key="17">
    <source>
        <dbReference type="ARBA" id="ARBA00030057"/>
    </source>
</evidence>
<dbReference type="Pfam" id="PF03129">
    <property type="entry name" value="HGTP_anticodon"/>
    <property type="match status" value="1"/>
</dbReference>
<evidence type="ECO:0000256" key="6">
    <source>
        <dbReference type="ARBA" id="ARBA00012829"/>
    </source>
</evidence>
<dbReference type="NCBIfam" id="NF003211">
    <property type="entry name" value="PRK04173.1"/>
    <property type="match status" value="1"/>
</dbReference>
<evidence type="ECO:0000259" key="26">
    <source>
        <dbReference type="PROSITE" id="PS50862"/>
    </source>
</evidence>
<keyword evidence="14" id="KW-0067">ATP-binding</keyword>
<dbReference type="FunFam" id="2.30.29.30:FF:000356">
    <property type="entry name" value="Non-specific serine/threonine protein kinase"/>
    <property type="match status" value="1"/>
</dbReference>
<dbReference type="EC" id="6.1.1.14" evidence="6"/>
<keyword evidence="16" id="KW-0030">Aminoacyl-tRNA synthetase</keyword>
<evidence type="ECO:0000256" key="22">
    <source>
        <dbReference type="SAM" id="MobiDB-lite"/>
    </source>
</evidence>
<dbReference type="GO" id="GO:0005634">
    <property type="term" value="C:nucleus"/>
    <property type="evidence" value="ECO:0007669"/>
    <property type="project" value="UniProtKB-ARBA"/>
</dbReference>
<keyword evidence="12" id="KW-0547">Nucleotide-binding</keyword>
<dbReference type="FunFam" id="1.10.510.10:FF:000139">
    <property type="entry name" value="Non-specific serine/threonine protein kinase"/>
    <property type="match status" value="1"/>
</dbReference>
<reference evidence="27" key="1">
    <citation type="submission" date="2023-06" db="EMBL/GenBank/DDBJ databases">
        <title>Genome-scale phylogeny and comparative genomics of the fungal order Sordariales.</title>
        <authorList>
            <consortium name="Lawrence Berkeley National Laboratory"/>
            <person name="Hensen N."/>
            <person name="Bonometti L."/>
            <person name="Westerberg I."/>
            <person name="Brannstrom I.O."/>
            <person name="Guillou S."/>
            <person name="Cros-Aarteil S."/>
            <person name="Calhoun S."/>
            <person name="Haridas S."/>
            <person name="Kuo A."/>
            <person name="Mondo S."/>
            <person name="Pangilinan J."/>
            <person name="Riley R."/>
            <person name="Labutti K."/>
            <person name="Andreopoulos B."/>
            <person name="Lipzen A."/>
            <person name="Chen C."/>
            <person name="Yanf M."/>
            <person name="Daum C."/>
            <person name="Ng V."/>
            <person name="Clum A."/>
            <person name="Steindorff A."/>
            <person name="Ohm R."/>
            <person name="Martin F."/>
            <person name="Silar P."/>
            <person name="Natvig D."/>
            <person name="Lalanne C."/>
            <person name="Gautier V."/>
            <person name="Ament-Velasquez S.L."/>
            <person name="Kruys A."/>
            <person name="Hutchinson M.I."/>
            <person name="Powell A.J."/>
            <person name="Barry K."/>
            <person name="Miller A.N."/>
            <person name="Grigoriev I.V."/>
            <person name="Debuchy R."/>
            <person name="Gladieux P."/>
            <person name="Thoren M.H."/>
            <person name="Johannesson H."/>
        </authorList>
    </citation>
    <scope>NUCLEOTIDE SEQUENCE</scope>
    <source>
        <strain evidence="27">PSN4</strain>
    </source>
</reference>
<feature type="domain" description="Protein kinase" evidence="24">
    <location>
        <begin position="1247"/>
        <end position="1513"/>
    </location>
</feature>
<dbReference type="SMART" id="SM00285">
    <property type="entry name" value="PBD"/>
    <property type="match status" value="1"/>
</dbReference>
<dbReference type="Gene3D" id="3.40.50.800">
    <property type="entry name" value="Anticodon-binding domain"/>
    <property type="match status" value="1"/>
</dbReference>
<proteinExistence type="inferred from homology"/>
<keyword evidence="7" id="KW-0963">Cytoplasm</keyword>
<dbReference type="InterPro" id="IPR011009">
    <property type="entry name" value="Kinase-like_dom_sf"/>
</dbReference>
<dbReference type="GO" id="GO:0004820">
    <property type="term" value="F:glycine-tRNA ligase activity"/>
    <property type="evidence" value="ECO:0007669"/>
    <property type="project" value="UniProtKB-EC"/>
</dbReference>
<dbReference type="GO" id="GO:0004674">
    <property type="term" value="F:protein serine/threonine kinase activity"/>
    <property type="evidence" value="ECO:0007669"/>
    <property type="project" value="UniProtKB-KW"/>
</dbReference>
<evidence type="ECO:0000256" key="5">
    <source>
        <dbReference type="ARBA" id="ARBA00012513"/>
    </source>
</evidence>
<evidence type="ECO:0000256" key="3">
    <source>
        <dbReference type="ARBA" id="ARBA00008874"/>
    </source>
</evidence>
<dbReference type="SUPFAM" id="SSF50729">
    <property type="entry name" value="PH domain-like"/>
    <property type="match status" value="1"/>
</dbReference>
<dbReference type="PROSITE" id="PS50108">
    <property type="entry name" value="CRIB"/>
    <property type="match status" value="1"/>
</dbReference>
<dbReference type="CDD" id="cd00858">
    <property type="entry name" value="GlyRS_anticodon"/>
    <property type="match status" value="1"/>
</dbReference>
<dbReference type="EC" id="2.7.11.1" evidence="5"/>
<dbReference type="PANTHER" id="PTHR10745">
    <property type="entry name" value="GLYCYL-TRNA SYNTHETASE/DNA POLYMERASE SUBUNIT GAMMA-2"/>
    <property type="match status" value="1"/>
</dbReference>
<dbReference type="Pfam" id="PF00786">
    <property type="entry name" value="PBD"/>
    <property type="match status" value="1"/>
</dbReference>
<keyword evidence="13" id="KW-0418">Kinase</keyword>
<dbReference type="GO" id="GO:0005739">
    <property type="term" value="C:mitochondrion"/>
    <property type="evidence" value="ECO:0007669"/>
    <property type="project" value="TreeGrafter"/>
</dbReference>
<dbReference type="FunFam" id="3.30.200.20:FF:000535">
    <property type="entry name" value="Non-specific serine/threonine protein kinase"/>
    <property type="match status" value="1"/>
</dbReference>
<dbReference type="InterPro" id="IPR008271">
    <property type="entry name" value="Ser/Thr_kinase_AS"/>
</dbReference>
<dbReference type="GO" id="GO:0035376">
    <property type="term" value="P:sterol import"/>
    <property type="evidence" value="ECO:0007669"/>
    <property type="project" value="UniProtKB-ARBA"/>
</dbReference>
<dbReference type="Gene3D" id="2.30.29.30">
    <property type="entry name" value="Pleckstrin-homology domain (PH domain)/Phosphotyrosine-binding domain (PTB)"/>
    <property type="match status" value="1"/>
</dbReference>
<dbReference type="InterPro" id="IPR006195">
    <property type="entry name" value="aa-tRNA-synth_II"/>
</dbReference>
<keyword evidence="28" id="KW-1185">Reference proteome</keyword>
<keyword evidence="15" id="KW-0648">Protein biosynthesis</keyword>
<dbReference type="PANTHER" id="PTHR10745:SF0">
    <property type="entry name" value="GLYCINE--TRNA LIGASE"/>
    <property type="match status" value="1"/>
</dbReference>
<dbReference type="CDD" id="cd06614">
    <property type="entry name" value="STKc_PAK"/>
    <property type="match status" value="1"/>
</dbReference>
<dbReference type="PRINTS" id="PR01043">
    <property type="entry name" value="TRNASYNTHGLY"/>
</dbReference>
<dbReference type="FunFam" id="3.30.720.200:FF:000001">
    <property type="entry name" value="Glycine--tRNA ligase 2"/>
    <property type="match status" value="1"/>
</dbReference>
<dbReference type="Pfam" id="PF00069">
    <property type="entry name" value="Pkinase"/>
    <property type="match status" value="1"/>
</dbReference>
<dbReference type="Gene3D" id="3.30.200.20">
    <property type="entry name" value="Phosphorylase Kinase, domain 1"/>
    <property type="match status" value="1"/>
</dbReference>
<dbReference type="GO" id="GO:0000122">
    <property type="term" value="P:negative regulation of transcription by RNA polymerase II"/>
    <property type="evidence" value="ECO:0007669"/>
    <property type="project" value="UniProtKB-ARBA"/>
</dbReference>
<accession>A0AAJ0BD49</accession>
<sequence>MTTTATTLKGQPLDKAVLDAMLKRRMFYTPSFEIYGGVSGLYDYGPPGCALQANIIDIWRKHFILEEDMLEVDCTVLTPHEVLKTSGHVDKFADWMCKDPKNGEILRADHFVEDILESRLRGDKEARGQKIEEKEEDPKKKKKKTKGQEAVKLDDAVVAEYESVLAQIDNYNGEQLGELIKKYDLKNPATGVQPTPPVAFNLMFSTSIGPSSNLPGYLRPETAQGQFLNFAKLLEFNTGGMPFASASIGKSYRNEISPRAGLLRVREFLMAEIEHFVDPEGHKKHHRFHEVENIELALLDRHTQLSGKTTVQKVPIGKAVKDGLVDNETLGYFLVRIHLFLEKIGVDQTKIRFRQHMANEMAHYACDCWDAELLTSTGWVECVGCADRSAYDLSVHAKKTGAPLIVRERLEVPKVIEEWEVAIEKKKFGPFYKKDGKTVEAAILATTQEQRERFAKEMEENGKIVVDVPGVGDGKVEVSKDLLKIEFKKRTENVREYTPNVIEPSFGIGRILYSLIEHNYWTRASDGGDEARGVLSFPPAVAPTKVLIVPLSSNKDFAPYVRKLSQKLRASGISSRVDDSSATIGKRYSRNDELGTPFGITIDFQTVKDGTVTLRERDSTRQVRADEEKIIAAIQSLVDHSKTWKDIEDVSRRHTGVRQEDGRGSVANEMHRVAQYRATLFSHYLIGLSRHSRPSLSGRAAAVSYPSPPVPCRYPVPTACPYVYSNGQFMNPGPAPRPPTEKPRLGLTPAPNLPGSMSNLSLRSPASSTYSGSTIALPISRSNSATDGSGGLAVIKQGWANVKESKNFINPWKNKYLILRKESLDFHKGENTKVSYTLFLKDVISVGRVEAAGTIFEIKRQQNGASTSPGEDDNGLKVLQIRVKGDDDLYEWIDFIYARCPGMGGVSNPTNFAHAIHVGFDPHSGGFTGLPPEWAKLLSSSAITKEDYEKNPQAVFEVLDFYTDLTKKAQNPSHTQNKQLGYTSGASRNNSYYTSSSQSGTPRQPSPPGAPLQRSQTQESMNSYSSSSTLNYGSSDRMREEQRLREQERQEIEEQSRRDLEAYNASIPKQKMTMAQQELGGYGGGSSPAPDRFNPSRAAPKAPQQAQSLRAQRPAPAPPSQGNSRPPVGQQSGSMRDPNNQSPQRIPRPDQNGAGSAPSRYPNGPSARPANGQPQAQQPSRLPAPVKPLNVAKPAAQDPVKAAEAALTAKPPATERKQDVRMSTMSENEVMAKLKEVVSKKDPTALYSKQKKIGQGASGSVYVAKVNPRMNPQGGSMPKTGSDLVAIKQMDLAHQPRKELIVNEIMVMKDNKHPNIVNFLDAFLRNNNAELWVVMEYMEGGALTDVIDNNPVITEEQISTICLETCQGLEHLHSQNIIHRDIKSDNVLLDARGNVKITDFGFCAKLTETKSKRATMVGTPYWMAPEVVKQKEYGPKVDIWSLGIMAIEMIESEPPYLNEEPLKALYLIATNGTPRLKKPEKLSKELKAFLSVCLCVDVKSRASARELLQHDFLKHGCPLASLAELLAFKRGAK</sequence>
<evidence type="ECO:0000256" key="13">
    <source>
        <dbReference type="ARBA" id="ARBA00022777"/>
    </source>
</evidence>
<feature type="compositionally biased region" description="Polar residues" evidence="22">
    <location>
        <begin position="970"/>
        <end position="1003"/>
    </location>
</feature>
<dbReference type="InterPro" id="IPR027031">
    <property type="entry name" value="Gly-tRNA_synthase/POLG2"/>
</dbReference>
<comment type="similarity">
    <text evidence="2">Belongs to the class-II aminoacyl-tRNA synthetase family.</text>
</comment>
<dbReference type="SUPFAM" id="SSF52954">
    <property type="entry name" value="Class II aaRS ABD-related"/>
    <property type="match status" value="1"/>
</dbReference>
<dbReference type="PROSITE" id="PS50003">
    <property type="entry name" value="PH_DOMAIN"/>
    <property type="match status" value="1"/>
</dbReference>
<evidence type="ECO:0000256" key="7">
    <source>
        <dbReference type="ARBA" id="ARBA00022490"/>
    </source>
</evidence>
<feature type="compositionally biased region" description="Basic and acidic residues" evidence="22">
    <location>
        <begin position="123"/>
        <end position="139"/>
    </location>
</feature>
<dbReference type="CDD" id="cd01093">
    <property type="entry name" value="CRIB_PAK_like"/>
    <property type="match status" value="1"/>
</dbReference>
<evidence type="ECO:0000256" key="11">
    <source>
        <dbReference type="ARBA" id="ARBA00022679"/>
    </source>
</evidence>
<evidence type="ECO:0000259" key="23">
    <source>
        <dbReference type="PROSITE" id="PS50003"/>
    </source>
</evidence>
<evidence type="ECO:0000256" key="8">
    <source>
        <dbReference type="ARBA" id="ARBA00022507"/>
    </source>
</evidence>
<evidence type="ECO:0000256" key="12">
    <source>
        <dbReference type="ARBA" id="ARBA00022741"/>
    </source>
</evidence>
<feature type="domain" description="CRIB" evidence="25">
    <location>
        <begin position="906"/>
        <end position="919"/>
    </location>
</feature>
<dbReference type="Gene3D" id="3.90.810.10">
    <property type="entry name" value="CRIB domain"/>
    <property type="match status" value="1"/>
</dbReference>
<dbReference type="SMART" id="SM00233">
    <property type="entry name" value="PH"/>
    <property type="match status" value="1"/>
</dbReference>
<dbReference type="FunFam" id="3.30.930.10:FF:000010">
    <property type="entry name" value="Glycyl-tRNA synthetase 1"/>
    <property type="match status" value="1"/>
</dbReference>
<feature type="region of interest" description="Disordered" evidence="22">
    <location>
        <begin position="123"/>
        <end position="147"/>
    </location>
</feature>
<dbReference type="FunFam" id="3.90.810.10:FF:000005">
    <property type="entry name" value="Non-specific serine/threonine protein kinase"/>
    <property type="match status" value="1"/>
</dbReference>
<dbReference type="SUPFAM" id="SSF55681">
    <property type="entry name" value="Class II aaRS and biotin synthetases"/>
    <property type="match status" value="1"/>
</dbReference>
<feature type="domain" description="PH" evidence="23">
    <location>
        <begin position="793"/>
        <end position="901"/>
    </location>
</feature>
<evidence type="ECO:0000259" key="24">
    <source>
        <dbReference type="PROSITE" id="PS50011"/>
    </source>
</evidence>
<dbReference type="InterPro" id="IPR011993">
    <property type="entry name" value="PH-like_dom_sf"/>
</dbReference>
<comment type="similarity">
    <text evidence="3">Belongs to the protein kinase superfamily. STE Ser/Thr protein kinase family. STE20 subfamily.</text>
</comment>
<comment type="catalytic activity">
    <reaction evidence="19">
        <text>L-seryl-[protein] + ATP = O-phospho-L-seryl-[protein] + ADP + H(+)</text>
        <dbReference type="Rhea" id="RHEA:17989"/>
        <dbReference type="Rhea" id="RHEA-COMP:9863"/>
        <dbReference type="Rhea" id="RHEA-COMP:11604"/>
        <dbReference type="ChEBI" id="CHEBI:15378"/>
        <dbReference type="ChEBI" id="CHEBI:29999"/>
        <dbReference type="ChEBI" id="CHEBI:30616"/>
        <dbReference type="ChEBI" id="CHEBI:83421"/>
        <dbReference type="ChEBI" id="CHEBI:456216"/>
        <dbReference type="EC" id="2.7.11.1"/>
    </reaction>
</comment>
<dbReference type="Gene3D" id="1.10.510.10">
    <property type="entry name" value="Transferase(Phosphotransferase) domain 1"/>
    <property type="match status" value="1"/>
</dbReference>
<dbReference type="PROSITE" id="PS00108">
    <property type="entry name" value="PROTEIN_KINASE_ST"/>
    <property type="match status" value="1"/>
</dbReference>
<evidence type="ECO:0000256" key="1">
    <source>
        <dbReference type="ARBA" id="ARBA00004496"/>
    </source>
</evidence>
<feature type="region of interest" description="Disordered" evidence="22">
    <location>
        <begin position="731"/>
        <end position="754"/>
    </location>
</feature>
<dbReference type="PROSITE" id="PS50862">
    <property type="entry name" value="AA_TRNA_LIGASE_II"/>
    <property type="match status" value="1"/>
</dbReference>
<organism evidence="27 28">
    <name type="scientific">Echria macrotheca</name>
    <dbReference type="NCBI Taxonomy" id="438768"/>
    <lineage>
        <taxon>Eukaryota</taxon>
        <taxon>Fungi</taxon>
        <taxon>Dikarya</taxon>
        <taxon>Ascomycota</taxon>
        <taxon>Pezizomycotina</taxon>
        <taxon>Sordariomycetes</taxon>
        <taxon>Sordariomycetidae</taxon>
        <taxon>Sordariales</taxon>
        <taxon>Schizotheciaceae</taxon>
        <taxon>Echria</taxon>
    </lineage>
</organism>
<feature type="domain" description="Aminoacyl-transfer RNA synthetases class-II family profile" evidence="26">
    <location>
        <begin position="203"/>
        <end position="550"/>
    </location>
</feature>
<dbReference type="FunFam" id="3.40.50.800:FF:000004">
    <property type="entry name" value="Glycine--tRNA ligase 2"/>
    <property type="match status" value="1"/>
</dbReference>
<dbReference type="PROSITE" id="PS50011">
    <property type="entry name" value="PROTEIN_KINASE_DOM"/>
    <property type="match status" value="1"/>
</dbReference>
<dbReference type="FunFam" id="3.30.40.230:FF:000002">
    <property type="entry name" value="Glycyl-tRNA synthetase 1"/>
    <property type="match status" value="1"/>
</dbReference>
<dbReference type="Gene3D" id="3.30.40.230">
    <property type="match status" value="1"/>
</dbReference>
<feature type="compositionally biased region" description="Low complexity" evidence="22">
    <location>
        <begin position="1102"/>
        <end position="1114"/>
    </location>
</feature>
<evidence type="ECO:0000256" key="15">
    <source>
        <dbReference type="ARBA" id="ARBA00022917"/>
    </source>
</evidence>
<evidence type="ECO:0000256" key="16">
    <source>
        <dbReference type="ARBA" id="ARBA00023146"/>
    </source>
</evidence>
<comment type="catalytic activity">
    <reaction evidence="18">
        <text>L-threonyl-[protein] + ATP = O-phospho-L-threonyl-[protein] + ADP + H(+)</text>
        <dbReference type="Rhea" id="RHEA:46608"/>
        <dbReference type="Rhea" id="RHEA-COMP:11060"/>
        <dbReference type="Rhea" id="RHEA-COMP:11605"/>
        <dbReference type="ChEBI" id="CHEBI:15378"/>
        <dbReference type="ChEBI" id="CHEBI:30013"/>
        <dbReference type="ChEBI" id="CHEBI:30616"/>
        <dbReference type="ChEBI" id="CHEBI:61977"/>
        <dbReference type="ChEBI" id="CHEBI:456216"/>
        <dbReference type="EC" id="2.7.11.1"/>
    </reaction>
</comment>
<feature type="compositionally biased region" description="Basic and acidic residues" evidence="22">
    <location>
        <begin position="1036"/>
        <end position="1061"/>
    </location>
</feature>
<dbReference type="Gene3D" id="3.30.720.200">
    <property type="match status" value="1"/>
</dbReference>
<dbReference type="SMART" id="SM00220">
    <property type="entry name" value="S_TKc"/>
    <property type="match status" value="1"/>
</dbReference>
<dbReference type="EMBL" id="MU839832">
    <property type="protein sequence ID" value="KAK1756069.1"/>
    <property type="molecule type" value="Genomic_DNA"/>
</dbReference>
<comment type="subcellular location">
    <subcellularLocation>
        <location evidence="1">Cytoplasm</location>
    </subcellularLocation>
</comment>
<evidence type="ECO:0000256" key="2">
    <source>
        <dbReference type="ARBA" id="ARBA00008226"/>
    </source>
</evidence>
<dbReference type="Gene3D" id="3.30.930.10">
    <property type="entry name" value="Bira Bifunctional Protein, Domain 2"/>
    <property type="match status" value="1"/>
</dbReference>
<dbReference type="InterPro" id="IPR033923">
    <property type="entry name" value="PAK_BD"/>
</dbReference>
<comment type="catalytic activity">
    <reaction evidence="20">
        <text>2 ATP + H(+) = P(1),P(4)-bis(5'-adenosyl) tetraphosphate + diphosphate</text>
        <dbReference type="Rhea" id="RHEA:34935"/>
        <dbReference type="ChEBI" id="CHEBI:15378"/>
        <dbReference type="ChEBI" id="CHEBI:30616"/>
        <dbReference type="ChEBI" id="CHEBI:33019"/>
        <dbReference type="ChEBI" id="CHEBI:58141"/>
    </reaction>
</comment>
<comment type="function">
    <text evidence="21">Catalyzes the ATP-dependent ligation of glycine to the 3'-end of its cognate tRNA, via the formation of an aminoacyl-adenylate intermediate (Gly-AMP). Also produces diadenosine tetraphosphate (Ap4A), a universal pleiotropic signaling molecule needed for cell regulation pathways, by direct condensation of 2 ATPs. Thereby, may play a special role in Ap4A homeostasis.</text>
</comment>
<dbReference type="InterPro" id="IPR000719">
    <property type="entry name" value="Prot_kinase_dom"/>
</dbReference>
<dbReference type="InterPro" id="IPR000095">
    <property type="entry name" value="CRIB_dom"/>
</dbReference>
<evidence type="ECO:0000256" key="10">
    <source>
        <dbReference type="ARBA" id="ARBA00022598"/>
    </source>
</evidence>
<dbReference type="InterPro" id="IPR002315">
    <property type="entry name" value="tRNA-synt_gly"/>
</dbReference>
<dbReference type="Proteomes" id="UP001239445">
    <property type="component" value="Unassembled WGS sequence"/>
</dbReference>
<keyword evidence="8" id="KW-0589">Pheromone response</keyword>
<dbReference type="CDD" id="cd00774">
    <property type="entry name" value="GlyRS-like_core"/>
    <property type="match status" value="1"/>
</dbReference>
<dbReference type="InterPro" id="IPR004154">
    <property type="entry name" value="Anticodon-bd"/>
</dbReference>
<evidence type="ECO:0000259" key="25">
    <source>
        <dbReference type="PROSITE" id="PS50108"/>
    </source>
</evidence>
<dbReference type="SUPFAM" id="SSF56112">
    <property type="entry name" value="Protein kinase-like (PK-like)"/>
    <property type="match status" value="1"/>
</dbReference>
<comment type="caution">
    <text evidence="27">The sequence shown here is derived from an EMBL/GenBank/DDBJ whole genome shotgun (WGS) entry which is preliminary data.</text>
</comment>
<evidence type="ECO:0000256" key="18">
    <source>
        <dbReference type="ARBA" id="ARBA00047899"/>
    </source>
</evidence>
<gene>
    <name evidence="27" type="ORF">QBC47DRAFT_422299</name>
</gene>
<feature type="region of interest" description="Disordered" evidence="22">
    <location>
        <begin position="970"/>
        <end position="1221"/>
    </location>
</feature>
<name>A0AAJ0BD49_9PEZI</name>
<keyword evidence="11" id="KW-0808">Transferase</keyword>
<dbReference type="NCBIfam" id="TIGR00389">
    <property type="entry name" value="glyS_dimeric"/>
    <property type="match status" value="1"/>
</dbReference>
<evidence type="ECO:0000256" key="20">
    <source>
        <dbReference type="ARBA" id="ARBA00051967"/>
    </source>
</evidence>
<dbReference type="GO" id="GO:0005524">
    <property type="term" value="F:ATP binding"/>
    <property type="evidence" value="ECO:0007669"/>
    <property type="project" value="UniProtKB-KW"/>
</dbReference>
<comment type="subunit">
    <text evidence="4">Homodimer.</text>
</comment>
<evidence type="ECO:0000313" key="27">
    <source>
        <dbReference type="EMBL" id="KAK1756069.1"/>
    </source>
</evidence>
<feature type="compositionally biased region" description="Low complexity" evidence="22">
    <location>
        <begin position="1202"/>
        <end position="1212"/>
    </location>
</feature>
<dbReference type="InterPro" id="IPR033731">
    <property type="entry name" value="GlyRS-like_core"/>
</dbReference>
<feature type="compositionally biased region" description="Polar residues" evidence="22">
    <location>
        <begin position="1129"/>
        <end position="1144"/>
    </location>
</feature>
<protein>
    <recommendedName>
        <fullName evidence="17">Diadenosine tetraphosphate synthetase</fullName>
        <ecNumber evidence="5">2.7.11.1</ecNumber>
        <ecNumber evidence="6">6.1.1.14</ecNumber>
    </recommendedName>
</protein>
<dbReference type="InterPro" id="IPR036621">
    <property type="entry name" value="Anticodon-bd_dom_sf"/>
</dbReference>
<evidence type="ECO:0000256" key="21">
    <source>
        <dbReference type="ARBA" id="ARBA00058014"/>
    </source>
</evidence>
<dbReference type="InterPro" id="IPR001849">
    <property type="entry name" value="PH_domain"/>
</dbReference>
<dbReference type="InterPro" id="IPR045864">
    <property type="entry name" value="aa-tRNA-synth_II/BPL/LPL"/>
</dbReference>
<evidence type="ECO:0000313" key="28">
    <source>
        <dbReference type="Proteomes" id="UP001239445"/>
    </source>
</evidence>
<evidence type="ECO:0000256" key="4">
    <source>
        <dbReference type="ARBA" id="ARBA00011738"/>
    </source>
</evidence>
<dbReference type="GO" id="GO:0010629">
    <property type="term" value="P:negative regulation of gene expression"/>
    <property type="evidence" value="ECO:0007669"/>
    <property type="project" value="UniProtKB-ARBA"/>
</dbReference>
<keyword evidence="9" id="KW-0723">Serine/threonine-protein kinase</keyword>
<dbReference type="InterPro" id="IPR036936">
    <property type="entry name" value="CRIB_dom_sf"/>
</dbReference>
<feature type="compositionally biased region" description="Low complexity" evidence="22">
    <location>
        <begin position="1015"/>
        <end position="1035"/>
    </location>
</feature>
<evidence type="ECO:0000256" key="19">
    <source>
        <dbReference type="ARBA" id="ARBA00048679"/>
    </source>
</evidence>
<evidence type="ECO:0000256" key="9">
    <source>
        <dbReference type="ARBA" id="ARBA00022527"/>
    </source>
</evidence>